<dbReference type="PANTHER" id="PTHR47623">
    <property type="entry name" value="OS09G0287300 PROTEIN"/>
    <property type="match status" value="1"/>
</dbReference>
<evidence type="ECO:0000256" key="1">
    <source>
        <dbReference type="SAM" id="MobiDB-lite"/>
    </source>
</evidence>
<dbReference type="PANTHER" id="PTHR47623:SF1">
    <property type="entry name" value="OS09G0287300 PROTEIN"/>
    <property type="match status" value="1"/>
</dbReference>
<sequence>MRHGKSAYPPGVADHERPLSERGRREAALAGAWLQDSRPPVDAVLCSTATRTRETLAATGIDASVDYENRIYEASPTDLIELIRAADADVTTLLIVGHAPGMPWTAAELSYNRDSSAATAIQAKFPTSALAVLSFDCAWADVDTGLGTLTDFHVPR</sequence>
<dbReference type="RefSeq" id="WP_066466689.1">
    <property type="nucleotide sequence ID" value="NZ_CBCRUZ010000003.1"/>
</dbReference>
<organism evidence="2 3">
    <name type="scientific">Skermania pinensis</name>
    <dbReference type="NCBI Taxonomy" id="39122"/>
    <lineage>
        <taxon>Bacteria</taxon>
        <taxon>Bacillati</taxon>
        <taxon>Actinomycetota</taxon>
        <taxon>Actinomycetes</taxon>
        <taxon>Mycobacteriales</taxon>
        <taxon>Gordoniaceae</taxon>
        <taxon>Skermania</taxon>
    </lineage>
</organism>
<dbReference type="SUPFAM" id="SSF53254">
    <property type="entry name" value="Phosphoglycerate mutase-like"/>
    <property type="match status" value="1"/>
</dbReference>
<dbReference type="InterPro" id="IPR013078">
    <property type="entry name" value="His_Pase_superF_clade-1"/>
</dbReference>
<reference evidence="2" key="1">
    <citation type="submission" date="2021-07" db="EMBL/GenBank/DDBJ databases">
        <title>Candidatus Kaistella beijingensis sp. nov. isolated from a municipal wastewater treatment plant is involved in sludge foaming.</title>
        <authorList>
            <person name="Song Y."/>
            <person name="Liu S.-J."/>
        </authorList>
    </citation>
    <scope>NUCLEOTIDE SEQUENCE</scope>
    <source>
        <strain evidence="2">DSM 43998</strain>
    </source>
</reference>
<feature type="region of interest" description="Disordered" evidence="1">
    <location>
        <begin position="1"/>
        <end position="21"/>
    </location>
</feature>
<dbReference type="InterPro" id="IPR029033">
    <property type="entry name" value="His_PPase_superfam"/>
</dbReference>
<name>A0ABX8SCQ0_9ACTN</name>
<dbReference type="Proteomes" id="UP000887023">
    <property type="component" value="Chromosome"/>
</dbReference>
<keyword evidence="3" id="KW-1185">Reference proteome</keyword>
<dbReference type="Gene3D" id="3.40.50.1240">
    <property type="entry name" value="Phosphoglycerate mutase-like"/>
    <property type="match status" value="1"/>
</dbReference>
<evidence type="ECO:0000313" key="2">
    <source>
        <dbReference type="EMBL" id="QXQ15659.1"/>
    </source>
</evidence>
<dbReference type="CDD" id="cd07067">
    <property type="entry name" value="HP_PGM_like"/>
    <property type="match status" value="1"/>
</dbReference>
<accession>A0ABX8SCQ0</accession>
<dbReference type="Pfam" id="PF00300">
    <property type="entry name" value="His_Phos_1"/>
    <property type="match status" value="1"/>
</dbReference>
<evidence type="ECO:0000313" key="3">
    <source>
        <dbReference type="Proteomes" id="UP000887023"/>
    </source>
</evidence>
<dbReference type="EMBL" id="CP079105">
    <property type="protein sequence ID" value="QXQ15659.1"/>
    <property type="molecule type" value="Genomic_DNA"/>
</dbReference>
<proteinExistence type="predicted"/>
<gene>
    <name evidence="2" type="ORF">KV203_03485</name>
</gene>
<protein>
    <submittedName>
        <fullName evidence="2">Histidine phosphatase family protein</fullName>
    </submittedName>
</protein>